<feature type="region of interest" description="Disordered" evidence="3">
    <location>
        <begin position="471"/>
        <end position="508"/>
    </location>
</feature>
<evidence type="ECO:0000313" key="6">
    <source>
        <dbReference type="EMBL" id="EXJ59003.1"/>
    </source>
</evidence>
<keyword evidence="2" id="KW-0653">Protein transport</keyword>
<feature type="compositionally biased region" description="Low complexity" evidence="3">
    <location>
        <begin position="1679"/>
        <end position="1690"/>
    </location>
</feature>
<comment type="caution">
    <text evidence="6">The sequence shown here is derived from an EMBL/GenBank/DDBJ whole genome shotgun (WGS) entry which is preliminary data.</text>
</comment>
<dbReference type="Proteomes" id="UP000019473">
    <property type="component" value="Unassembled WGS sequence"/>
</dbReference>
<sequence>MTHAFLQSELTNLISDSKRKYNDVRAAAERALGDIKAISVTSETQLAGDLCRKPQFIEPFLLACKSKNARLVTSGTACLQRLTASKAVPRTRLPDLLDAFQDAIGAGYEPQLKVLQTLPSLIQLYVDDIRGEILARILELCAVLQSTKTAVVSNTAAATFQQLVSTVFENSERKDRTRTSGDGEGPTPTDRHQRGEFSVDAIALFEDFCLLLAQQKPRFLKIESLPSAFLLETLHTVLASHGSLLKSERESETKWSDHLLQGLSRSLVRKDHFGITARALSILLLIFQAHGEGLQHEVDQVVPLLVGALEKDGNPPWRRSLYLEFFRSLFSDFNVLRETFAIFDSGKEPLKLVGQLMSALVRIGAEDPSLIGLGRQSTVPIQRTTDPKSEEAASIEAQGLGGAITAVPSKVSSTTGLSAEWSLIAVPLMDQPDKTIAPAIPSTYIYTLVLDCVSSFCDGLSKFVMPLSVPSRASQRENSEMGRRDSSATDRVDDEPSRKPTRPASSSQKYQRLINPLTLANHRLSAQIRTSADMIEACWPAALAICSTFLNSAMDSEFYHALIRSVQKLAQVSGVLELSTPRDALLTTLAKASIPAKASSIIASYQTPKSSRVGDVEHSDVSNGLKSPTEPPPTPTFQGNSSPLNVRHLLCLRALLNLGIALGPTLKKDAWFILIETMQAIEALIAMPTTIAATSQSGSPRIGASGNDGNTTLASEIAAVQAATKRMLESTRSFGADSFTEIVQALLRLLGHDVEVVNPRPTEQTIASPTTPGRLGARPGHQASRSVSGLWTKSKTLELEVGFVLSKLSDLSRINLYRFASSTEQACSWVLIGDRLLRLSRDTMIAANYRLQAASILDLISMETVKLLDDSRFEAAEVDAIRFQCLKSLLQQLDAFDDTRGGKHDAVELEIHKRLLEALESMLSHSGESLSNCWPVALEILSVTFSKRGENKPELGNATIEQAEKDAQTAQILRIAFRSIQLIASDFPGVLDTTTLANLAHLLRQFGSQQYDLNVALTSTTVLWSLASHVLTKIDPIDVRTVPTLHVEDEELLTQTILPAGGIWSNILLELVELCKDERADVRNAAIRVLLKMLDASSEHLSPSTWAVSLRLGLFDTIRYCILQSAAAETDQEPWMASAAQLTDGCTQLLCHSLGVIAQHDGFKNTWLCIMDVLKSILDTNSVSASFLAFSNLSKLLSALAVLPVSSEELVGPAVQLWASHHPADIRYESPSAGGEPSNQQAFASHAHVLVEAYKTSSVAASKYLQGQTSTLMDSIERGVMLCTHPPYTSDVKTLAPEQKEACDCLAILKILLQDDVSKYSGSLLRLVTLVLNIQNGKVALHPKKSAVSKSMQRPSFIAFAAACLDKFRDLTLECADDDHFVQTVAVQDACPVLSAVVSTKYTRIPTNNEMPLWRISTVIAAVLLEALQKHVKRKSSRDLSQLETLGPQIISVAVSILQPGDLSSPPAPEHKVDRILEDETFDIEHFERLHKAIVPIFGTVDAIKADDACKQYALVLFKASLLAKPWFNDLPDDLDSEPLKDLMRVRPGSVHRPIFAVRRQLCYAALRALFELVEQPQPQHATADGGERDNYPVTTMSSSDKLKLASAAAPYLILRVVHPLKTFLADQRLRSLTPPPMPQQVELQVILSKFVDLRSNGYAVAEMISSLKGQSQAKTRGSLGSLRLTGLTTQSDERQSDHDDDDGKEHLRVLYGLMLRVQKFWQGLPRLTGPGLRAWEDDEPGVGIQEALERWQSVVAEGWGFAGSGLE</sequence>
<dbReference type="RefSeq" id="XP_007758626.1">
    <property type="nucleotide sequence ID" value="XM_007760436.1"/>
</dbReference>
<accession>W9VTW9</accession>
<dbReference type="VEuPathDB" id="FungiDB:A1O7_06434"/>
<evidence type="ECO:0000256" key="1">
    <source>
        <dbReference type="ARBA" id="ARBA00022448"/>
    </source>
</evidence>
<feature type="region of interest" description="Disordered" evidence="3">
    <location>
        <begin position="612"/>
        <end position="640"/>
    </location>
</feature>
<dbReference type="GeneID" id="19181011"/>
<proteinExistence type="predicted"/>
<feature type="region of interest" description="Disordered" evidence="3">
    <location>
        <begin position="1679"/>
        <end position="1704"/>
    </location>
</feature>
<dbReference type="SUPFAM" id="SSF48371">
    <property type="entry name" value="ARM repeat"/>
    <property type="match status" value="1"/>
</dbReference>
<dbReference type="OrthoDB" id="294853at2759"/>
<reference evidence="6 7" key="1">
    <citation type="submission" date="2013-03" db="EMBL/GenBank/DDBJ databases">
        <title>The Genome Sequence of Cladophialophora yegresii CBS 114405.</title>
        <authorList>
            <consortium name="The Broad Institute Genomics Platform"/>
            <person name="Cuomo C."/>
            <person name="de Hoog S."/>
            <person name="Gorbushina A."/>
            <person name="Walker B."/>
            <person name="Young S.K."/>
            <person name="Zeng Q."/>
            <person name="Gargeya S."/>
            <person name="Fitzgerald M."/>
            <person name="Haas B."/>
            <person name="Abouelleil A."/>
            <person name="Allen A.W."/>
            <person name="Alvarado L."/>
            <person name="Arachchi H.M."/>
            <person name="Berlin A.M."/>
            <person name="Chapman S.B."/>
            <person name="Gainer-Dewar J."/>
            <person name="Goldberg J."/>
            <person name="Griggs A."/>
            <person name="Gujja S."/>
            <person name="Hansen M."/>
            <person name="Howarth C."/>
            <person name="Imamovic A."/>
            <person name="Ireland A."/>
            <person name="Larimer J."/>
            <person name="McCowan C."/>
            <person name="Murphy C."/>
            <person name="Pearson M."/>
            <person name="Poon T.W."/>
            <person name="Priest M."/>
            <person name="Roberts A."/>
            <person name="Saif S."/>
            <person name="Shea T."/>
            <person name="Sisk P."/>
            <person name="Sykes S."/>
            <person name="Wortman J."/>
            <person name="Nusbaum C."/>
            <person name="Birren B."/>
        </authorList>
    </citation>
    <scope>NUCLEOTIDE SEQUENCE [LARGE SCALE GENOMIC DNA]</scope>
    <source>
        <strain evidence="6 7">CBS 114405</strain>
    </source>
</reference>
<evidence type="ECO:0000313" key="7">
    <source>
        <dbReference type="Proteomes" id="UP000019473"/>
    </source>
</evidence>
<dbReference type="Pfam" id="PF16213">
    <property type="entry name" value="DCB"/>
    <property type="match status" value="1"/>
</dbReference>
<dbReference type="Pfam" id="PF12783">
    <property type="entry name" value="Sec7-like_HUS"/>
    <property type="match status" value="1"/>
</dbReference>
<evidence type="ECO:0008006" key="8">
    <source>
        <dbReference type="Google" id="ProtNLM"/>
    </source>
</evidence>
<keyword evidence="7" id="KW-1185">Reference proteome</keyword>
<organism evidence="6 7">
    <name type="scientific">Cladophialophora yegresii CBS 114405</name>
    <dbReference type="NCBI Taxonomy" id="1182544"/>
    <lineage>
        <taxon>Eukaryota</taxon>
        <taxon>Fungi</taxon>
        <taxon>Dikarya</taxon>
        <taxon>Ascomycota</taxon>
        <taxon>Pezizomycotina</taxon>
        <taxon>Eurotiomycetes</taxon>
        <taxon>Chaetothyriomycetidae</taxon>
        <taxon>Chaetothyriales</taxon>
        <taxon>Herpotrichiellaceae</taxon>
        <taxon>Cladophialophora</taxon>
    </lineage>
</organism>
<evidence type="ECO:0000259" key="4">
    <source>
        <dbReference type="Pfam" id="PF12783"/>
    </source>
</evidence>
<dbReference type="InterPro" id="IPR032691">
    <property type="entry name" value="Mon2/Sec7/BIG1-like_HUS"/>
</dbReference>
<dbReference type="GO" id="GO:0015031">
    <property type="term" value="P:protein transport"/>
    <property type="evidence" value="ECO:0007669"/>
    <property type="project" value="UniProtKB-KW"/>
</dbReference>
<feature type="compositionally biased region" description="Basic and acidic residues" evidence="3">
    <location>
        <begin position="171"/>
        <end position="181"/>
    </location>
</feature>
<feature type="compositionally biased region" description="Basic and acidic residues" evidence="3">
    <location>
        <begin position="474"/>
        <end position="498"/>
    </location>
</feature>
<keyword evidence="1" id="KW-0813">Transport</keyword>
<dbReference type="GO" id="GO:0005794">
    <property type="term" value="C:Golgi apparatus"/>
    <property type="evidence" value="ECO:0007669"/>
    <property type="project" value="UniProtKB-ARBA"/>
</dbReference>
<feature type="domain" description="Mon2/Sec7/BIG1-like HUS" evidence="4">
    <location>
        <begin position="200"/>
        <end position="346"/>
    </location>
</feature>
<evidence type="ECO:0000256" key="2">
    <source>
        <dbReference type="ARBA" id="ARBA00022927"/>
    </source>
</evidence>
<feature type="compositionally biased region" description="Basic and acidic residues" evidence="3">
    <location>
        <begin position="1692"/>
        <end position="1704"/>
    </location>
</feature>
<dbReference type="EMBL" id="AMGW01000004">
    <property type="protein sequence ID" value="EXJ59003.1"/>
    <property type="molecule type" value="Genomic_DNA"/>
</dbReference>
<dbReference type="eggNOG" id="KOG1848">
    <property type="taxonomic scope" value="Eukaryota"/>
</dbReference>
<dbReference type="InterPro" id="IPR032629">
    <property type="entry name" value="DCB_dom"/>
</dbReference>
<name>W9VTW9_9EURO</name>
<feature type="region of interest" description="Disordered" evidence="3">
    <location>
        <begin position="171"/>
        <end position="193"/>
    </location>
</feature>
<feature type="domain" description="Mon2/Sec7/BIG1-like dimerisation and cyclophilin-binding" evidence="5">
    <location>
        <begin position="5"/>
        <end position="170"/>
    </location>
</feature>
<gene>
    <name evidence="6" type="ORF">A1O7_06434</name>
</gene>
<dbReference type="STRING" id="1182544.W9VTW9"/>
<evidence type="ECO:0000259" key="5">
    <source>
        <dbReference type="Pfam" id="PF16213"/>
    </source>
</evidence>
<dbReference type="HOGENOM" id="CLU_001169_1_0_1"/>
<evidence type="ECO:0000256" key="3">
    <source>
        <dbReference type="SAM" id="MobiDB-lite"/>
    </source>
</evidence>
<dbReference type="InterPro" id="IPR016024">
    <property type="entry name" value="ARM-type_fold"/>
</dbReference>
<feature type="region of interest" description="Disordered" evidence="3">
    <location>
        <begin position="763"/>
        <end position="783"/>
    </location>
</feature>
<protein>
    <recommendedName>
        <fullName evidence="8">Protein MON2 homolog</fullName>
    </recommendedName>
</protein>